<sequence length="98" mass="10757">MGHSINTQIFLTESRRRDAMRGDGDACFELGVSYSAGTDGCDLDLIEAHKWFNIAAVKGNSLAAEYRSEISEDMSAREIIEAQRQARAFLGMGNRLAA</sequence>
<dbReference type="Gene3D" id="1.25.40.10">
    <property type="entry name" value="Tetratricopeptide repeat domain"/>
    <property type="match status" value="1"/>
</dbReference>
<dbReference type="Proteomes" id="UP000322077">
    <property type="component" value="Unassembled WGS sequence"/>
</dbReference>
<dbReference type="SUPFAM" id="SSF81901">
    <property type="entry name" value="HCP-like"/>
    <property type="match status" value="1"/>
</dbReference>
<dbReference type="InterPro" id="IPR006597">
    <property type="entry name" value="Sel1-like"/>
</dbReference>
<dbReference type="InterPro" id="IPR011990">
    <property type="entry name" value="TPR-like_helical_dom_sf"/>
</dbReference>
<evidence type="ECO:0000313" key="2">
    <source>
        <dbReference type="Proteomes" id="UP000322077"/>
    </source>
</evidence>
<comment type="caution">
    <text evidence="1">The sequence shown here is derived from an EMBL/GenBank/DDBJ whole genome shotgun (WGS) entry which is preliminary data.</text>
</comment>
<dbReference type="SMART" id="SM00671">
    <property type="entry name" value="SEL1"/>
    <property type="match status" value="1"/>
</dbReference>
<protein>
    <submittedName>
        <fullName evidence="1">Sel1 repeat family protein</fullName>
    </submittedName>
</protein>
<name>A0A5D9C5D3_9SPHN</name>
<dbReference type="AlphaFoldDB" id="A0A5D9C5D3"/>
<evidence type="ECO:0000313" key="1">
    <source>
        <dbReference type="EMBL" id="TZG26447.1"/>
    </source>
</evidence>
<reference evidence="1 2" key="1">
    <citation type="submission" date="2019-08" db="EMBL/GenBank/DDBJ databases">
        <authorList>
            <person name="Wang G."/>
            <person name="Xu Z."/>
        </authorList>
    </citation>
    <scope>NUCLEOTIDE SEQUENCE [LARGE SCALE GENOMIC DNA]</scope>
    <source>
        <strain evidence="1 2">ZX</strain>
    </source>
</reference>
<gene>
    <name evidence="1" type="ORF">FYJ91_16095</name>
</gene>
<dbReference type="RefSeq" id="WP_149523249.1">
    <property type="nucleotide sequence ID" value="NZ_VTOU01000003.1"/>
</dbReference>
<organism evidence="1 2">
    <name type="scientific">Sphingomonas montanisoli</name>
    <dbReference type="NCBI Taxonomy" id="2606412"/>
    <lineage>
        <taxon>Bacteria</taxon>
        <taxon>Pseudomonadati</taxon>
        <taxon>Pseudomonadota</taxon>
        <taxon>Alphaproteobacteria</taxon>
        <taxon>Sphingomonadales</taxon>
        <taxon>Sphingomonadaceae</taxon>
        <taxon>Sphingomonas</taxon>
    </lineage>
</organism>
<keyword evidence="2" id="KW-1185">Reference proteome</keyword>
<proteinExistence type="predicted"/>
<accession>A0A5D9C5D3</accession>
<dbReference type="EMBL" id="VTOU01000003">
    <property type="protein sequence ID" value="TZG26447.1"/>
    <property type="molecule type" value="Genomic_DNA"/>
</dbReference>